<name>A0A0Q9W3M4_DROVI</name>
<dbReference type="EMBL" id="CH940648">
    <property type="protein sequence ID" value="KRF79676.1"/>
    <property type="molecule type" value="Genomic_DNA"/>
</dbReference>
<reference evidence="2 3" key="1">
    <citation type="journal article" date="2007" name="Nature">
        <title>Evolution of genes and genomes on the Drosophila phylogeny.</title>
        <authorList>
            <consortium name="Drosophila 12 Genomes Consortium"/>
            <person name="Clark A.G."/>
            <person name="Eisen M.B."/>
            <person name="Smith D.R."/>
            <person name="Bergman C.M."/>
            <person name="Oliver B."/>
            <person name="Markow T.A."/>
            <person name="Kaufman T.C."/>
            <person name="Kellis M."/>
            <person name="Gelbart W."/>
            <person name="Iyer V.N."/>
            <person name="Pollard D.A."/>
            <person name="Sackton T.B."/>
            <person name="Larracuente A.M."/>
            <person name="Singh N.D."/>
            <person name="Abad J.P."/>
            <person name="Abt D.N."/>
            <person name="Adryan B."/>
            <person name="Aguade M."/>
            <person name="Akashi H."/>
            <person name="Anderson W.W."/>
            <person name="Aquadro C.F."/>
            <person name="Ardell D.H."/>
            <person name="Arguello R."/>
            <person name="Artieri C.G."/>
            <person name="Barbash D.A."/>
            <person name="Barker D."/>
            <person name="Barsanti P."/>
            <person name="Batterham P."/>
            <person name="Batzoglou S."/>
            <person name="Begun D."/>
            <person name="Bhutkar A."/>
            <person name="Blanco E."/>
            <person name="Bosak S.A."/>
            <person name="Bradley R.K."/>
            <person name="Brand A.D."/>
            <person name="Brent M.R."/>
            <person name="Brooks A.N."/>
            <person name="Brown R.H."/>
            <person name="Butlin R.K."/>
            <person name="Caggese C."/>
            <person name="Calvi B.R."/>
            <person name="Bernardo de Carvalho A."/>
            <person name="Caspi A."/>
            <person name="Castrezana S."/>
            <person name="Celniker S.E."/>
            <person name="Chang J.L."/>
            <person name="Chapple C."/>
            <person name="Chatterji S."/>
            <person name="Chinwalla A."/>
            <person name="Civetta A."/>
            <person name="Clifton S.W."/>
            <person name="Comeron J.M."/>
            <person name="Costello J.C."/>
            <person name="Coyne J.A."/>
            <person name="Daub J."/>
            <person name="David R.G."/>
            <person name="Delcher A.L."/>
            <person name="Delehaunty K."/>
            <person name="Do C.B."/>
            <person name="Ebling H."/>
            <person name="Edwards K."/>
            <person name="Eickbush T."/>
            <person name="Evans J.D."/>
            <person name="Filipski A."/>
            <person name="Findeiss S."/>
            <person name="Freyhult E."/>
            <person name="Fulton L."/>
            <person name="Fulton R."/>
            <person name="Garcia A.C."/>
            <person name="Gardiner A."/>
            <person name="Garfield D.A."/>
            <person name="Garvin B.E."/>
            <person name="Gibson G."/>
            <person name="Gilbert D."/>
            <person name="Gnerre S."/>
            <person name="Godfrey J."/>
            <person name="Good R."/>
            <person name="Gotea V."/>
            <person name="Gravely B."/>
            <person name="Greenberg A.J."/>
            <person name="Griffiths-Jones S."/>
            <person name="Gross S."/>
            <person name="Guigo R."/>
            <person name="Gustafson E.A."/>
            <person name="Haerty W."/>
            <person name="Hahn M.W."/>
            <person name="Halligan D.L."/>
            <person name="Halpern A.L."/>
            <person name="Halter G.M."/>
            <person name="Han M.V."/>
            <person name="Heger A."/>
            <person name="Hillier L."/>
            <person name="Hinrichs A.S."/>
            <person name="Holmes I."/>
            <person name="Hoskins R.A."/>
            <person name="Hubisz M.J."/>
            <person name="Hultmark D."/>
            <person name="Huntley M.A."/>
            <person name="Jaffe D.B."/>
            <person name="Jagadeeshan S."/>
            <person name="Jeck W.R."/>
            <person name="Johnson J."/>
            <person name="Jones C.D."/>
            <person name="Jordan W.C."/>
            <person name="Karpen G.H."/>
            <person name="Kataoka E."/>
            <person name="Keightley P.D."/>
            <person name="Kheradpour P."/>
            <person name="Kirkness E.F."/>
            <person name="Koerich L.B."/>
            <person name="Kristiansen K."/>
            <person name="Kudrna D."/>
            <person name="Kulathinal R.J."/>
            <person name="Kumar S."/>
            <person name="Kwok R."/>
            <person name="Lander E."/>
            <person name="Langley C.H."/>
            <person name="Lapoint R."/>
            <person name="Lazzaro B.P."/>
            <person name="Lee S.J."/>
            <person name="Levesque L."/>
            <person name="Li R."/>
            <person name="Lin C.F."/>
            <person name="Lin M.F."/>
            <person name="Lindblad-Toh K."/>
            <person name="Llopart A."/>
            <person name="Long M."/>
            <person name="Low L."/>
            <person name="Lozovsky E."/>
            <person name="Lu J."/>
            <person name="Luo M."/>
            <person name="Machado C.A."/>
            <person name="Makalowski W."/>
            <person name="Marzo M."/>
            <person name="Matsuda M."/>
            <person name="Matzkin L."/>
            <person name="McAllister B."/>
            <person name="McBride C.S."/>
            <person name="McKernan B."/>
            <person name="McKernan K."/>
            <person name="Mendez-Lago M."/>
            <person name="Minx P."/>
            <person name="Mollenhauer M.U."/>
            <person name="Montooth K."/>
            <person name="Mount S.M."/>
            <person name="Mu X."/>
            <person name="Myers E."/>
            <person name="Negre B."/>
            <person name="Newfeld S."/>
            <person name="Nielsen R."/>
            <person name="Noor M.A."/>
            <person name="O'Grady P."/>
            <person name="Pachter L."/>
            <person name="Papaceit M."/>
            <person name="Parisi M.J."/>
            <person name="Parisi M."/>
            <person name="Parts L."/>
            <person name="Pedersen J.S."/>
            <person name="Pesole G."/>
            <person name="Phillippy A.M."/>
            <person name="Ponting C.P."/>
            <person name="Pop M."/>
            <person name="Porcelli D."/>
            <person name="Powell J.R."/>
            <person name="Prohaska S."/>
            <person name="Pruitt K."/>
            <person name="Puig M."/>
            <person name="Quesneville H."/>
            <person name="Ram K.R."/>
            <person name="Rand D."/>
            <person name="Rasmussen M.D."/>
            <person name="Reed L.K."/>
            <person name="Reenan R."/>
            <person name="Reily A."/>
            <person name="Remington K.A."/>
            <person name="Rieger T.T."/>
            <person name="Ritchie M.G."/>
            <person name="Robin C."/>
            <person name="Rogers Y.H."/>
            <person name="Rohde C."/>
            <person name="Rozas J."/>
            <person name="Rubenfield M.J."/>
            <person name="Ruiz A."/>
            <person name="Russo S."/>
            <person name="Salzberg S.L."/>
            <person name="Sanchez-Gracia A."/>
            <person name="Saranga D.J."/>
            <person name="Sato H."/>
            <person name="Schaeffer S.W."/>
            <person name="Schatz M.C."/>
            <person name="Schlenke T."/>
            <person name="Schwartz R."/>
            <person name="Segarra C."/>
            <person name="Singh R.S."/>
            <person name="Sirot L."/>
            <person name="Sirota M."/>
            <person name="Sisneros N.B."/>
            <person name="Smith C.D."/>
            <person name="Smith T.F."/>
            <person name="Spieth J."/>
            <person name="Stage D.E."/>
            <person name="Stark A."/>
            <person name="Stephan W."/>
            <person name="Strausberg R.L."/>
            <person name="Strempel S."/>
            <person name="Sturgill D."/>
            <person name="Sutton G."/>
            <person name="Sutton G.G."/>
            <person name="Tao W."/>
            <person name="Teichmann S."/>
            <person name="Tobari Y.N."/>
            <person name="Tomimura Y."/>
            <person name="Tsolas J.M."/>
            <person name="Valente V.L."/>
            <person name="Venter E."/>
            <person name="Venter J.C."/>
            <person name="Vicario S."/>
            <person name="Vieira F.G."/>
            <person name="Vilella A.J."/>
            <person name="Villasante A."/>
            <person name="Walenz B."/>
            <person name="Wang J."/>
            <person name="Wasserman M."/>
            <person name="Watts T."/>
            <person name="Wilson D."/>
            <person name="Wilson R.K."/>
            <person name="Wing R.A."/>
            <person name="Wolfner M.F."/>
            <person name="Wong A."/>
            <person name="Wong G.K."/>
            <person name="Wu C.I."/>
            <person name="Wu G."/>
            <person name="Yamamoto D."/>
            <person name="Yang H.P."/>
            <person name="Yang S.P."/>
            <person name="Yorke J.A."/>
            <person name="Yoshida K."/>
            <person name="Zdobnov E."/>
            <person name="Zhang P."/>
            <person name="Zhang Y."/>
            <person name="Zimin A.V."/>
            <person name="Baldwin J."/>
            <person name="Abdouelleil A."/>
            <person name="Abdulkadir J."/>
            <person name="Abebe A."/>
            <person name="Abera B."/>
            <person name="Abreu J."/>
            <person name="Acer S.C."/>
            <person name="Aftuck L."/>
            <person name="Alexander A."/>
            <person name="An P."/>
            <person name="Anderson E."/>
            <person name="Anderson S."/>
            <person name="Arachi H."/>
            <person name="Azer M."/>
            <person name="Bachantsang P."/>
            <person name="Barry A."/>
            <person name="Bayul T."/>
            <person name="Berlin A."/>
            <person name="Bessette D."/>
            <person name="Bloom T."/>
            <person name="Blye J."/>
            <person name="Boguslavskiy L."/>
            <person name="Bonnet C."/>
            <person name="Boukhgalter B."/>
            <person name="Bourzgui I."/>
            <person name="Brown A."/>
            <person name="Cahill P."/>
            <person name="Channer S."/>
            <person name="Cheshatsang Y."/>
            <person name="Chuda L."/>
            <person name="Citroen M."/>
            <person name="Collymore A."/>
            <person name="Cooke P."/>
            <person name="Costello M."/>
            <person name="D'Aco K."/>
            <person name="Daza R."/>
            <person name="De Haan G."/>
            <person name="DeGray S."/>
            <person name="DeMaso C."/>
            <person name="Dhargay N."/>
            <person name="Dooley K."/>
            <person name="Dooley E."/>
            <person name="Doricent M."/>
            <person name="Dorje P."/>
            <person name="Dorjee K."/>
            <person name="Dupes A."/>
            <person name="Elong R."/>
            <person name="Falk J."/>
            <person name="Farina A."/>
            <person name="Faro S."/>
            <person name="Ferguson D."/>
            <person name="Fisher S."/>
            <person name="Foley C.D."/>
            <person name="Franke A."/>
            <person name="Friedrich D."/>
            <person name="Gadbois L."/>
            <person name="Gearin G."/>
            <person name="Gearin C.R."/>
            <person name="Giannoukos G."/>
            <person name="Goode T."/>
            <person name="Graham J."/>
            <person name="Grandbois E."/>
            <person name="Grewal S."/>
            <person name="Gyaltsen K."/>
            <person name="Hafez N."/>
            <person name="Hagos B."/>
            <person name="Hall J."/>
            <person name="Henson C."/>
            <person name="Hollinger A."/>
            <person name="Honan T."/>
            <person name="Huard M.D."/>
            <person name="Hughes L."/>
            <person name="Hurhula B."/>
            <person name="Husby M.E."/>
            <person name="Kamat A."/>
            <person name="Kanga B."/>
            <person name="Kashin S."/>
            <person name="Khazanovich D."/>
            <person name="Kisner P."/>
            <person name="Lance K."/>
            <person name="Lara M."/>
            <person name="Lee W."/>
            <person name="Lennon N."/>
            <person name="Letendre F."/>
            <person name="LeVine R."/>
            <person name="Lipovsky A."/>
            <person name="Liu X."/>
            <person name="Liu J."/>
            <person name="Liu S."/>
            <person name="Lokyitsang T."/>
            <person name="Lokyitsang Y."/>
            <person name="Lubonja R."/>
            <person name="Lui A."/>
            <person name="MacDonald P."/>
            <person name="Magnisalis V."/>
            <person name="Maru K."/>
            <person name="Matthews C."/>
            <person name="McCusker W."/>
            <person name="McDonough S."/>
            <person name="Mehta T."/>
            <person name="Meldrim J."/>
            <person name="Meneus L."/>
            <person name="Mihai O."/>
            <person name="Mihalev A."/>
            <person name="Mihova T."/>
            <person name="Mittelman R."/>
            <person name="Mlenga V."/>
            <person name="Montmayeur A."/>
            <person name="Mulrain L."/>
            <person name="Navidi A."/>
            <person name="Naylor J."/>
            <person name="Negash T."/>
            <person name="Nguyen T."/>
            <person name="Nguyen N."/>
            <person name="Nicol R."/>
            <person name="Norbu C."/>
            <person name="Norbu N."/>
            <person name="Novod N."/>
            <person name="O'Neill B."/>
            <person name="Osman S."/>
            <person name="Markiewicz E."/>
            <person name="Oyono O.L."/>
            <person name="Patti C."/>
            <person name="Phunkhang P."/>
            <person name="Pierre F."/>
            <person name="Priest M."/>
            <person name="Raghuraman S."/>
            <person name="Rege F."/>
            <person name="Reyes R."/>
            <person name="Rise C."/>
            <person name="Rogov P."/>
            <person name="Ross K."/>
            <person name="Ryan E."/>
            <person name="Settipalli S."/>
            <person name="Shea T."/>
            <person name="Sherpa N."/>
            <person name="Shi L."/>
            <person name="Shih D."/>
            <person name="Sparrow T."/>
            <person name="Spaulding J."/>
            <person name="Stalker J."/>
            <person name="Stange-Thomann N."/>
            <person name="Stavropoulos S."/>
            <person name="Stone C."/>
            <person name="Strader C."/>
            <person name="Tesfaye S."/>
            <person name="Thomson T."/>
            <person name="Thoulutsang Y."/>
            <person name="Thoulutsang D."/>
            <person name="Topham K."/>
            <person name="Topping I."/>
            <person name="Tsamla T."/>
            <person name="Vassiliev H."/>
            <person name="Vo A."/>
            <person name="Wangchuk T."/>
            <person name="Wangdi T."/>
            <person name="Weiand M."/>
            <person name="Wilkinson J."/>
            <person name="Wilson A."/>
            <person name="Yadav S."/>
            <person name="Young G."/>
            <person name="Yu Q."/>
            <person name="Zembek L."/>
            <person name="Zhong D."/>
            <person name="Zimmer A."/>
            <person name="Zwirko Z."/>
            <person name="Jaffe D.B."/>
            <person name="Alvarez P."/>
            <person name="Brockman W."/>
            <person name="Butler J."/>
            <person name="Chin C."/>
            <person name="Gnerre S."/>
            <person name="Grabherr M."/>
            <person name="Kleber M."/>
            <person name="Mauceli E."/>
            <person name="MacCallum I."/>
        </authorList>
    </citation>
    <scope>NUCLEOTIDE SEQUENCE [LARGE SCALE GENOMIC DNA]</scope>
    <source>
        <strain evidence="3">Tucson 15010-1051.87</strain>
    </source>
</reference>
<accession>A0A0Q9W3M4</accession>
<organism evidence="2 3">
    <name type="scientific">Drosophila virilis</name>
    <name type="common">Fruit fly</name>
    <dbReference type="NCBI Taxonomy" id="7244"/>
    <lineage>
        <taxon>Eukaryota</taxon>
        <taxon>Metazoa</taxon>
        <taxon>Ecdysozoa</taxon>
        <taxon>Arthropoda</taxon>
        <taxon>Hexapoda</taxon>
        <taxon>Insecta</taxon>
        <taxon>Pterygota</taxon>
        <taxon>Neoptera</taxon>
        <taxon>Endopterygota</taxon>
        <taxon>Diptera</taxon>
        <taxon>Brachycera</taxon>
        <taxon>Muscomorpha</taxon>
        <taxon>Ephydroidea</taxon>
        <taxon>Drosophilidae</taxon>
        <taxon>Drosophila</taxon>
    </lineage>
</organism>
<dbReference type="Proteomes" id="UP000008792">
    <property type="component" value="Unassembled WGS sequence"/>
</dbReference>
<proteinExistence type="predicted"/>
<sequence>MMVVFRVRLWSAFEENMAYRLVYGKYSRGANVLRGQITAHVDISCELWKDKCSRRRRPSRGWGQTQRQDAGHWDTLEKYK</sequence>
<feature type="compositionally biased region" description="Basic and acidic residues" evidence="1">
    <location>
        <begin position="69"/>
        <end position="80"/>
    </location>
</feature>
<evidence type="ECO:0000313" key="3">
    <source>
        <dbReference type="Proteomes" id="UP000008792"/>
    </source>
</evidence>
<evidence type="ECO:0000313" key="2">
    <source>
        <dbReference type="EMBL" id="KRF79676.1"/>
    </source>
</evidence>
<dbReference type="AlphaFoldDB" id="A0A0Q9W3M4"/>
<keyword evidence="3" id="KW-1185">Reference proteome</keyword>
<evidence type="ECO:0000256" key="1">
    <source>
        <dbReference type="SAM" id="MobiDB-lite"/>
    </source>
</evidence>
<feature type="region of interest" description="Disordered" evidence="1">
    <location>
        <begin position="53"/>
        <end position="80"/>
    </location>
</feature>
<protein>
    <submittedName>
        <fullName evidence="2">Uncharacterized protein, isoform A</fullName>
    </submittedName>
</protein>
<dbReference type="InParanoid" id="A0A0Q9W3M4"/>
<gene>
    <name evidence="2" type="primary">Dvir\GJ25758</name>
    <name evidence="2" type="ORF">Dvir_GJ25758</name>
</gene>